<proteinExistence type="predicted"/>
<dbReference type="Ensembl" id="ENSCCRT00015083448.1">
    <property type="protein sequence ID" value="ENSCCRP00015080804.1"/>
    <property type="gene ID" value="ENSCCRG00015032676.1"/>
</dbReference>
<name>A0A8C1XEF1_CYPCA</name>
<sequence length="96" mass="10971">MLAAFISSLVLIIKLANQLQNPIPNMKNGRRIIVDFTLPCFFRASLPGHFPIIKGRMNTKVYQDILQKNLTSSHRKIVVLLQVSDSMFHLFLHPTL</sequence>
<reference evidence="1" key="1">
    <citation type="submission" date="2025-08" db="UniProtKB">
        <authorList>
            <consortium name="Ensembl"/>
        </authorList>
    </citation>
    <scope>IDENTIFICATION</scope>
</reference>
<dbReference type="AlphaFoldDB" id="A0A8C1XEF1"/>
<evidence type="ECO:0000313" key="2">
    <source>
        <dbReference type="Proteomes" id="UP000694700"/>
    </source>
</evidence>
<accession>A0A8C1XEF1</accession>
<evidence type="ECO:0000313" key="1">
    <source>
        <dbReference type="Ensembl" id="ENSCCRP00015080804.1"/>
    </source>
</evidence>
<dbReference type="Proteomes" id="UP000694700">
    <property type="component" value="Unplaced"/>
</dbReference>
<organism evidence="1 2">
    <name type="scientific">Cyprinus carpio</name>
    <name type="common">Common carp</name>
    <dbReference type="NCBI Taxonomy" id="7962"/>
    <lineage>
        <taxon>Eukaryota</taxon>
        <taxon>Metazoa</taxon>
        <taxon>Chordata</taxon>
        <taxon>Craniata</taxon>
        <taxon>Vertebrata</taxon>
        <taxon>Euteleostomi</taxon>
        <taxon>Actinopterygii</taxon>
        <taxon>Neopterygii</taxon>
        <taxon>Teleostei</taxon>
        <taxon>Ostariophysi</taxon>
        <taxon>Cypriniformes</taxon>
        <taxon>Cyprinidae</taxon>
        <taxon>Cyprininae</taxon>
        <taxon>Cyprinus</taxon>
    </lineage>
</organism>
<protein>
    <submittedName>
        <fullName evidence="1">Uncharacterized protein</fullName>
    </submittedName>
</protein>